<dbReference type="InterPro" id="IPR001680">
    <property type="entry name" value="WD40_rpt"/>
</dbReference>
<comment type="similarity">
    <text evidence="3 15">Belongs to the WD repeat PRP19 family.</text>
</comment>
<dbReference type="EMBL" id="ALBS01000261">
    <property type="protein sequence ID" value="EJT47197.1"/>
    <property type="molecule type" value="Genomic_DNA"/>
</dbReference>
<dbReference type="Gene3D" id="2.130.10.10">
    <property type="entry name" value="YVTN repeat-like/Quinoprotein amine dehydrogenase"/>
    <property type="match status" value="1"/>
</dbReference>
<evidence type="ECO:0000256" key="11">
    <source>
        <dbReference type="ARBA" id="ARBA00023187"/>
    </source>
</evidence>
<feature type="repeat" description="WD" evidence="14">
    <location>
        <begin position="250"/>
        <end position="284"/>
    </location>
</feature>
<dbReference type="Proteomes" id="UP000002748">
    <property type="component" value="Unassembled WGS sequence"/>
</dbReference>
<evidence type="ECO:0000256" key="13">
    <source>
        <dbReference type="ARBA" id="ARBA00023242"/>
    </source>
</evidence>
<dbReference type="GeneID" id="25987568"/>
<dbReference type="GO" id="GO:0005737">
    <property type="term" value="C:cytoplasm"/>
    <property type="evidence" value="ECO:0007669"/>
    <property type="project" value="TreeGrafter"/>
</dbReference>
<evidence type="ECO:0000256" key="9">
    <source>
        <dbReference type="ARBA" id="ARBA00022763"/>
    </source>
</evidence>
<dbReference type="KEGG" id="tasa:A1Q1_04055"/>
<keyword evidence="4 14" id="KW-0853">WD repeat</keyword>
<feature type="repeat" description="WD" evidence="14">
    <location>
        <begin position="215"/>
        <end position="249"/>
    </location>
</feature>
<feature type="coiled-coil region" evidence="16">
    <location>
        <begin position="110"/>
        <end position="137"/>
    </location>
</feature>
<evidence type="ECO:0000256" key="15">
    <source>
        <dbReference type="RuleBase" id="RU367101"/>
    </source>
</evidence>
<dbReference type="Pfam" id="PF04564">
    <property type="entry name" value="U-box"/>
    <property type="match status" value="1"/>
</dbReference>
<evidence type="ECO:0000256" key="1">
    <source>
        <dbReference type="ARBA" id="ARBA00004123"/>
    </source>
</evidence>
<feature type="domain" description="U-box" evidence="17">
    <location>
        <begin position="1"/>
        <end position="71"/>
    </location>
</feature>
<dbReference type="GO" id="GO:0000398">
    <property type="term" value="P:mRNA splicing, via spliceosome"/>
    <property type="evidence" value="ECO:0007669"/>
    <property type="project" value="InterPro"/>
</dbReference>
<accession>J6EWK1</accession>
<comment type="pathway">
    <text evidence="2 15">Protein modification; protein ubiquitination.</text>
</comment>
<dbReference type="PANTHER" id="PTHR43995">
    <property type="entry name" value="PRE-MRNA-PROCESSING FACTOR 19"/>
    <property type="match status" value="1"/>
</dbReference>
<dbReference type="GO" id="GO:0071006">
    <property type="term" value="C:U2-type catalytic step 1 spliceosome"/>
    <property type="evidence" value="ECO:0007669"/>
    <property type="project" value="TreeGrafter"/>
</dbReference>
<evidence type="ECO:0000313" key="18">
    <source>
        <dbReference type="EMBL" id="EJT47197.1"/>
    </source>
</evidence>
<keyword evidence="16" id="KW-0175">Coiled coil</keyword>
<reference evidence="18 19" key="1">
    <citation type="journal article" date="2012" name="Eukaryot. Cell">
        <title>Draft genome sequence of CBS 2479, the standard type strain of Trichosporon asahii.</title>
        <authorList>
            <person name="Yang R.Y."/>
            <person name="Li H.T."/>
            <person name="Zhu H."/>
            <person name="Zhou G.P."/>
            <person name="Wang M."/>
            <person name="Wang L."/>
        </authorList>
    </citation>
    <scope>NUCLEOTIDE SEQUENCE [LARGE SCALE GENOMIC DNA]</scope>
    <source>
        <strain evidence="19">ATCC 90039 / CBS 2479 / JCM 2466 / KCTC 7840 / NCYC 2677 / UAMH 7654</strain>
    </source>
</reference>
<dbReference type="Pfam" id="PF00400">
    <property type="entry name" value="WD40"/>
    <property type="match status" value="5"/>
</dbReference>
<dbReference type="SMART" id="SM00504">
    <property type="entry name" value="Ubox"/>
    <property type="match status" value="1"/>
</dbReference>
<keyword evidence="12 15" id="KW-0234">DNA repair</keyword>
<feature type="repeat" description="WD" evidence="14">
    <location>
        <begin position="297"/>
        <end position="338"/>
    </location>
</feature>
<keyword evidence="13 15" id="KW-0539">Nucleus</keyword>
<dbReference type="PANTHER" id="PTHR43995:SF1">
    <property type="entry name" value="PRE-MRNA-PROCESSING FACTOR 19"/>
    <property type="match status" value="1"/>
</dbReference>
<gene>
    <name evidence="18" type="ORF">A1Q1_04055</name>
</gene>
<dbReference type="InterPro" id="IPR036322">
    <property type="entry name" value="WD40_repeat_dom_sf"/>
</dbReference>
<evidence type="ECO:0000256" key="2">
    <source>
        <dbReference type="ARBA" id="ARBA00004906"/>
    </source>
</evidence>
<comment type="function">
    <text evidence="15">Ubiquitin-protein ligase which is mainly involved pre-mRNA splicing and DNA repair. Required for pre-mRNA splicing as component of the spliceosome.</text>
</comment>
<evidence type="ECO:0000256" key="4">
    <source>
        <dbReference type="ARBA" id="ARBA00022574"/>
    </source>
</evidence>
<evidence type="ECO:0000256" key="12">
    <source>
        <dbReference type="ARBA" id="ARBA00023204"/>
    </source>
</evidence>
<dbReference type="InterPro" id="IPR003613">
    <property type="entry name" value="Ubox_domain"/>
</dbReference>
<protein>
    <recommendedName>
        <fullName evidence="15">Pre-mRNA-processing factor 19</fullName>
        <ecNumber evidence="15">2.3.2.27</ecNumber>
    </recommendedName>
</protein>
<dbReference type="InterPro" id="IPR038959">
    <property type="entry name" value="Prp19"/>
</dbReference>
<dbReference type="InterPro" id="IPR013915">
    <property type="entry name" value="Prp19_cc"/>
</dbReference>
<evidence type="ECO:0000256" key="16">
    <source>
        <dbReference type="SAM" id="Coils"/>
    </source>
</evidence>
<dbReference type="PROSITE" id="PS50082">
    <property type="entry name" value="WD_REPEATS_2"/>
    <property type="match status" value="3"/>
</dbReference>
<dbReference type="PROSITE" id="PS51698">
    <property type="entry name" value="U_BOX"/>
    <property type="match status" value="1"/>
</dbReference>
<dbReference type="SUPFAM" id="SSF57850">
    <property type="entry name" value="RING/U-box"/>
    <property type="match status" value="1"/>
</dbReference>
<dbReference type="CDD" id="cd16656">
    <property type="entry name" value="RING-Ubox_PRP19"/>
    <property type="match status" value="1"/>
</dbReference>
<dbReference type="UniPathway" id="UPA00143"/>
<keyword evidence="8" id="KW-0677">Repeat</keyword>
<dbReference type="SMART" id="SM00320">
    <property type="entry name" value="WD40"/>
    <property type="match status" value="7"/>
</dbReference>
<dbReference type="GO" id="GO:0061630">
    <property type="term" value="F:ubiquitin protein ligase activity"/>
    <property type="evidence" value="ECO:0007669"/>
    <property type="project" value="UniProtKB-UniRule"/>
</dbReference>
<evidence type="ECO:0000313" key="19">
    <source>
        <dbReference type="Proteomes" id="UP000002748"/>
    </source>
</evidence>
<comment type="catalytic activity">
    <reaction evidence="15">
        <text>S-ubiquitinyl-[E2 ubiquitin-conjugating enzyme]-L-cysteine + [acceptor protein]-L-lysine = [E2 ubiquitin-conjugating enzyme]-L-cysteine + N(6)-ubiquitinyl-[acceptor protein]-L-lysine.</text>
        <dbReference type="EC" id="2.3.2.27"/>
    </reaction>
</comment>
<comment type="caution">
    <text evidence="18">The sequence shown here is derived from an EMBL/GenBank/DDBJ whole genome shotgun (WGS) entry which is preliminary data.</text>
</comment>
<dbReference type="GO" id="GO:0006281">
    <property type="term" value="P:DNA repair"/>
    <property type="evidence" value="ECO:0007669"/>
    <property type="project" value="UniProtKB-KW"/>
</dbReference>
<evidence type="ECO:0000256" key="7">
    <source>
        <dbReference type="ARBA" id="ARBA00022728"/>
    </source>
</evidence>
<dbReference type="CDD" id="cd00200">
    <property type="entry name" value="WD40"/>
    <property type="match status" value="1"/>
</dbReference>
<evidence type="ECO:0000256" key="5">
    <source>
        <dbReference type="ARBA" id="ARBA00022664"/>
    </source>
</evidence>
<dbReference type="SUPFAM" id="SSF50978">
    <property type="entry name" value="WD40 repeat-like"/>
    <property type="match status" value="1"/>
</dbReference>
<keyword evidence="6 15" id="KW-0808">Transferase</keyword>
<proteinExistence type="inferred from homology"/>
<evidence type="ECO:0000256" key="3">
    <source>
        <dbReference type="ARBA" id="ARBA00006388"/>
    </source>
</evidence>
<dbReference type="GO" id="GO:0070534">
    <property type="term" value="P:protein K63-linked ubiquitination"/>
    <property type="evidence" value="ECO:0007669"/>
    <property type="project" value="UniProtKB-UniRule"/>
</dbReference>
<keyword evidence="5 15" id="KW-0507">mRNA processing</keyword>
<dbReference type="InterPro" id="IPR013083">
    <property type="entry name" value="Znf_RING/FYVE/PHD"/>
</dbReference>
<comment type="subcellular location">
    <subcellularLocation>
        <location evidence="1 15">Nucleus</location>
    </subcellularLocation>
</comment>
<dbReference type="EC" id="2.3.2.27" evidence="15"/>
<dbReference type="VEuPathDB" id="FungiDB:A1Q1_04055"/>
<dbReference type="Pfam" id="PF08606">
    <property type="entry name" value="Prp19"/>
    <property type="match status" value="1"/>
</dbReference>
<evidence type="ECO:0000256" key="10">
    <source>
        <dbReference type="ARBA" id="ARBA00022786"/>
    </source>
</evidence>
<dbReference type="RefSeq" id="XP_014177907.1">
    <property type="nucleotide sequence ID" value="XM_014322432.1"/>
</dbReference>
<dbReference type="AlphaFoldDB" id="J6EWK1"/>
<keyword evidence="10 15" id="KW-0833">Ubl conjugation pathway</keyword>
<dbReference type="InterPro" id="IPR055340">
    <property type="entry name" value="RING-Ubox_PRP19"/>
</dbReference>
<dbReference type="OrthoDB" id="687049at2759"/>
<sequence length="507" mass="54430">MFFCAISGSPPTAPVVSKTSGTVYEKALIERYIDENGTDPITGEPLTKEDLIDVKAKPSTLPPRPSTQNSIPALLTALQSEYDAIMLESLEIKKAFQNSRAELANALYREDAATRVIARLIKERDEAREALSSIQASVGLAPSASAAAPAQDDVEMESGALPKEVEQVLEETNASLSSVRKKRKPAPGYANAEAVKTYVQVKEIGSMHGTKPPGVSALDLSKDGKTIVTGGMDKVVQVFDIENEKSIATLKGHTKPVTHVEFREQEGLNRMAVSTAADKTVRFWGEDGGSWSAKGHISAHKGDVTGLAIHPSGLYASTGSTDSTWSMHDIASVKTIATYKPVGGEEGSFSYTSLDIHPDGILHGLGTKDGHIRVWDARQNNVLAGSLLVPGGKEITTLSFSENGYYLATGSSADSLVSVFDLRKLKVLSSWNLPSENSVHEVRFDPSAQFLSVAGTDLRVYANKSWDELLKFDDNNGILTAARFGNLGSEIVLSGLDRTVRVLGQQQ</sequence>
<evidence type="ECO:0000259" key="17">
    <source>
        <dbReference type="PROSITE" id="PS51698"/>
    </source>
</evidence>
<dbReference type="HOGENOM" id="CLU_023894_0_1_1"/>
<evidence type="ECO:0000256" key="14">
    <source>
        <dbReference type="PROSITE-ProRule" id="PRU00221"/>
    </source>
</evidence>
<evidence type="ECO:0000256" key="8">
    <source>
        <dbReference type="ARBA" id="ARBA00022737"/>
    </source>
</evidence>
<dbReference type="GO" id="GO:0000974">
    <property type="term" value="C:Prp19 complex"/>
    <property type="evidence" value="ECO:0007669"/>
    <property type="project" value="UniProtKB-UniRule"/>
</dbReference>
<name>J6EWK1_TRIAS</name>
<dbReference type="FunFam" id="3.30.40.10:FF:000027">
    <property type="entry name" value="Pre-mRNA-processing factor 19, putative"/>
    <property type="match status" value="1"/>
</dbReference>
<keyword evidence="11 15" id="KW-0508">mRNA splicing</keyword>
<dbReference type="Gene3D" id="3.30.40.10">
    <property type="entry name" value="Zinc/RING finger domain, C3HC4 (zinc finger)"/>
    <property type="match status" value="1"/>
</dbReference>
<dbReference type="InterPro" id="IPR015943">
    <property type="entry name" value="WD40/YVTN_repeat-like_dom_sf"/>
</dbReference>
<organism evidence="18 19">
    <name type="scientific">Trichosporon asahii var. asahii (strain ATCC 90039 / CBS 2479 / JCM 2466 / KCTC 7840 / NBRC 103889/ NCYC 2677 / UAMH 7654)</name>
    <name type="common">Yeast</name>
    <dbReference type="NCBI Taxonomy" id="1186058"/>
    <lineage>
        <taxon>Eukaryota</taxon>
        <taxon>Fungi</taxon>
        <taxon>Dikarya</taxon>
        <taxon>Basidiomycota</taxon>
        <taxon>Agaricomycotina</taxon>
        <taxon>Tremellomycetes</taxon>
        <taxon>Trichosporonales</taxon>
        <taxon>Trichosporonaceae</taxon>
        <taxon>Trichosporon</taxon>
    </lineage>
</organism>
<comment type="subunit">
    <text evidence="15">Homotetramer.</text>
</comment>
<evidence type="ECO:0000256" key="6">
    <source>
        <dbReference type="ARBA" id="ARBA00022679"/>
    </source>
</evidence>
<keyword evidence="9 15" id="KW-0227">DNA damage</keyword>
<keyword evidence="7 15" id="KW-0747">Spliceosome</keyword>